<dbReference type="Proteomes" id="UP000381378">
    <property type="component" value="Unassembled WGS sequence"/>
</dbReference>
<gene>
    <name evidence="1" type="ORF">PS928_03687</name>
</gene>
<protein>
    <submittedName>
        <fullName evidence="1">Uncharacterized protein</fullName>
    </submittedName>
</protein>
<reference evidence="1 2" key="1">
    <citation type="submission" date="2019-09" db="EMBL/GenBank/DDBJ databases">
        <authorList>
            <person name="Chandra G."/>
            <person name="Truman W A."/>
        </authorList>
    </citation>
    <scope>NUCLEOTIDE SEQUENCE [LARGE SCALE GENOMIC DNA]</scope>
    <source>
        <strain evidence="1">PS928</strain>
    </source>
</reference>
<proteinExistence type="predicted"/>
<sequence>MILKAMTVSACFWGALYLTVAVVYSSSSTT</sequence>
<dbReference type="EMBL" id="CABVJF010000014">
    <property type="protein sequence ID" value="VVQ10994.1"/>
    <property type="molecule type" value="Genomic_DNA"/>
</dbReference>
<organism evidence="1 2">
    <name type="scientific">Pseudomonas fluorescens</name>
    <dbReference type="NCBI Taxonomy" id="294"/>
    <lineage>
        <taxon>Bacteria</taxon>
        <taxon>Pseudomonadati</taxon>
        <taxon>Pseudomonadota</taxon>
        <taxon>Gammaproteobacteria</taxon>
        <taxon>Pseudomonadales</taxon>
        <taxon>Pseudomonadaceae</taxon>
        <taxon>Pseudomonas</taxon>
    </lineage>
</organism>
<accession>A0A5E7UTQ7</accession>
<name>A0A5E7UTQ7_PSEFL</name>
<evidence type="ECO:0000313" key="2">
    <source>
        <dbReference type="Proteomes" id="UP000381378"/>
    </source>
</evidence>
<dbReference type="AlphaFoldDB" id="A0A5E7UTQ7"/>
<evidence type="ECO:0000313" key="1">
    <source>
        <dbReference type="EMBL" id="VVQ10994.1"/>
    </source>
</evidence>